<reference evidence="2 3" key="1">
    <citation type="submission" date="2017-06" db="EMBL/GenBank/DDBJ databases">
        <title>Description of Rhodopirellula bahusiensis sp. nov.</title>
        <authorList>
            <person name="Kizina J."/>
            <person name="Harder J."/>
        </authorList>
    </citation>
    <scope>NUCLEOTIDE SEQUENCE [LARGE SCALE GENOMIC DNA]</scope>
    <source>
        <strain evidence="2 3">SWK21</strain>
    </source>
</reference>
<feature type="region of interest" description="Disordered" evidence="1">
    <location>
        <begin position="90"/>
        <end position="152"/>
    </location>
</feature>
<evidence type="ECO:0000256" key="1">
    <source>
        <dbReference type="SAM" id="MobiDB-lite"/>
    </source>
</evidence>
<keyword evidence="3" id="KW-1185">Reference proteome</keyword>
<organism evidence="2 3">
    <name type="scientific">Rhodopirellula bahusiensis</name>
    <dbReference type="NCBI Taxonomy" id="2014065"/>
    <lineage>
        <taxon>Bacteria</taxon>
        <taxon>Pseudomonadati</taxon>
        <taxon>Planctomycetota</taxon>
        <taxon>Planctomycetia</taxon>
        <taxon>Pirellulales</taxon>
        <taxon>Pirellulaceae</taxon>
        <taxon>Rhodopirellula</taxon>
    </lineage>
</organism>
<gene>
    <name evidence="2" type="ORF">CEE69_29840</name>
</gene>
<feature type="compositionally biased region" description="Polar residues" evidence="1">
    <location>
        <begin position="92"/>
        <end position="112"/>
    </location>
</feature>
<accession>A0A2G1VY35</accession>
<dbReference type="EMBL" id="NIZW01000042">
    <property type="protein sequence ID" value="PHQ31684.1"/>
    <property type="molecule type" value="Genomic_DNA"/>
</dbReference>
<protein>
    <submittedName>
        <fullName evidence="2">Uncharacterized protein</fullName>
    </submittedName>
</protein>
<feature type="compositionally biased region" description="Basic residues" evidence="1">
    <location>
        <begin position="137"/>
        <end position="152"/>
    </location>
</feature>
<dbReference type="Proteomes" id="UP000225740">
    <property type="component" value="Unassembled WGS sequence"/>
</dbReference>
<evidence type="ECO:0000313" key="2">
    <source>
        <dbReference type="EMBL" id="PHQ31684.1"/>
    </source>
</evidence>
<comment type="caution">
    <text evidence="2">The sequence shown here is derived from an EMBL/GenBank/DDBJ whole genome shotgun (WGS) entry which is preliminary data.</text>
</comment>
<feature type="compositionally biased region" description="Basic and acidic residues" evidence="1">
    <location>
        <begin position="125"/>
        <end position="136"/>
    </location>
</feature>
<sequence>MLQIREICDIQQRRQKHLNTFKEKTCAKTPSRSHLGSASVLEACQPTSSKLKNLPSRIRCSRTQASELPRARSFYVLSSLRTSERGTLLRYQPTQDWRPTATQRRASFSEASPTEMRLATADQRTQSDGRCDEPHQKIRGSKTGSRSRRAAR</sequence>
<proteinExistence type="predicted"/>
<dbReference type="AlphaFoldDB" id="A0A2G1VY35"/>
<name>A0A2G1VY35_9BACT</name>
<evidence type="ECO:0000313" key="3">
    <source>
        <dbReference type="Proteomes" id="UP000225740"/>
    </source>
</evidence>